<dbReference type="InterPro" id="IPR036318">
    <property type="entry name" value="FAD-bd_PCMH-like_sf"/>
</dbReference>
<sequence length="488" mass="54072">MIGFFLNQRWIEVDDVAPEMTLLQFLRTHLMHRGSKEGCASGDCGACTLVLAEPVKKGQGGWRLDYRSLNSCITYLGQVNGCQVITVEGLQAPDGRLHPVQQQMVEQHASQCGFCTPGFVMSLFALDKEKAKPSRLEVEEALSGNLCRCTGYRPILAAAQGLTQQPDHFTQAEAQVAEHLWHWRQQHMGALHQEDRAFLQPRDWEEWQQSCQAHPDARFLAGGTDLALETTQALRAFSLIDLSRLALLQQLRCDEAYFLIGAAVTYQQAHAFLTQHLPLLAKLMPRLGSRQIRNAGTFGGNIVNASPIGDTPPVLLALEAKLVFWHQGQEASCQMTDFFVAYRRTALPPSALLLRIEIPRPRLAPGQSQFQRVYKVSKRRDDDISAVCLALNLTLESGRILAVRIGLGGMAATPIRAYAAESALQGQVFDQAAVQAAQQALAESCEPLSDVRASAAYRLRLVQNLLQRALLEYEQGHSMEVDQYATVD</sequence>
<dbReference type="InterPro" id="IPR036683">
    <property type="entry name" value="CO_DH_flav_C_dom_sf"/>
</dbReference>
<evidence type="ECO:0000256" key="3">
    <source>
        <dbReference type="ARBA" id="ARBA00022827"/>
    </source>
</evidence>
<dbReference type="Gene3D" id="3.30.43.10">
    <property type="entry name" value="Uridine Diphospho-n-acetylenolpyruvylglucosamine Reductase, domain 2"/>
    <property type="match status" value="1"/>
</dbReference>
<dbReference type="SMART" id="SM01092">
    <property type="entry name" value="CO_deh_flav_C"/>
    <property type="match status" value="1"/>
</dbReference>
<evidence type="ECO:0000256" key="2">
    <source>
        <dbReference type="ARBA" id="ARBA00022723"/>
    </source>
</evidence>
<dbReference type="Proteomes" id="UP000325302">
    <property type="component" value="Unassembled WGS sequence"/>
</dbReference>
<dbReference type="Pfam" id="PF00111">
    <property type="entry name" value="Fer2"/>
    <property type="match status" value="1"/>
</dbReference>
<dbReference type="SUPFAM" id="SSF54292">
    <property type="entry name" value="2Fe-2S ferredoxin-like"/>
    <property type="match status" value="1"/>
</dbReference>
<dbReference type="SUPFAM" id="SSF56176">
    <property type="entry name" value="FAD-binding/transporter-associated domain-like"/>
    <property type="match status" value="1"/>
</dbReference>
<evidence type="ECO:0000256" key="1">
    <source>
        <dbReference type="ARBA" id="ARBA00022630"/>
    </source>
</evidence>
<dbReference type="EC" id="1.17.1.4" evidence="7"/>
<dbReference type="Gene3D" id="1.10.150.120">
    <property type="entry name" value="[2Fe-2S]-binding domain"/>
    <property type="match status" value="1"/>
</dbReference>
<dbReference type="SUPFAM" id="SSF47741">
    <property type="entry name" value="CO dehydrogenase ISP C-domain like"/>
    <property type="match status" value="1"/>
</dbReference>
<gene>
    <name evidence="7" type="primary">xdhA</name>
    <name evidence="7" type="ORF">E1H14_09075</name>
</gene>
<dbReference type="SUPFAM" id="SSF55447">
    <property type="entry name" value="CO dehydrogenase flavoprotein C-terminal domain-like"/>
    <property type="match status" value="1"/>
</dbReference>
<dbReference type="InterPro" id="IPR012675">
    <property type="entry name" value="Beta-grasp_dom_sf"/>
</dbReference>
<dbReference type="AlphaFoldDB" id="A0A5A9W1Q0"/>
<dbReference type="InterPro" id="IPR006058">
    <property type="entry name" value="2Fe2S_fd_BS"/>
</dbReference>
<dbReference type="InterPro" id="IPR014307">
    <property type="entry name" value="Xanthine_DH_ssu"/>
</dbReference>
<dbReference type="PANTHER" id="PTHR45444">
    <property type="entry name" value="XANTHINE DEHYDROGENASE"/>
    <property type="match status" value="1"/>
</dbReference>
<dbReference type="InterPro" id="IPR016208">
    <property type="entry name" value="Ald_Oxase/xanthine_DH-like"/>
</dbReference>
<evidence type="ECO:0000256" key="5">
    <source>
        <dbReference type="ARBA" id="ARBA00023004"/>
    </source>
</evidence>
<dbReference type="NCBIfam" id="TIGR02963">
    <property type="entry name" value="xanthine_xdhA"/>
    <property type="match status" value="1"/>
</dbReference>
<keyword evidence="1" id="KW-0285">Flavoprotein</keyword>
<dbReference type="PROSITE" id="PS00197">
    <property type="entry name" value="2FE2S_FER_1"/>
    <property type="match status" value="1"/>
</dbReference>
<dbReference type="PANTHER" id="PTHR45444:SF3">
    <property type="entry name" value="XANTHINE DEHYDROGENASE"/>
    <property type="match status" value="1"/>
</dbReference>
<protein>
    <submittedName>
        <fullName evidence="7">Xanthine dehydrogenase small subunit</fullName>
        <ecNumber evidence="7">1.17.1.4</ecNumber>
    </submittedName>
</protein>
<dbReference type="Gene3D" id="3.30.465.10">
    <property type="match status" value="1"/>
</dbReference>
<keyword evidence="4 7" id="KW-0560">Oxidoreductase</keyword>
<dbReference type="Gene3D" id="3.30.390.50">
    <property type="entry name" value="CO dehydrogenase flavoprotein, C-terminal domain"/>
    <property type="match status" value="1"/>
</dbReference>
<dbReference type="InterPro" id="IPR002888">
    <property type="entry name" value="2Fe-2S-bd"/>
</dbReference>
<comment type="caution">
    <text evidence="7">The sequence shown here is derived from an EMBL/GenBank/DDBJ whole genome shotgun (WGS) entry which is preliminary data.</text>
</comment>
<evidence type="ECO:0000313" key="8">
    <source>
        <dbReference type="Proteomes" id="UP000325302"/>
    </source>
</evidence>
<dbReference type="InterPro" id="IPR016167">
    <property type="entry name" value="FAD-bd_PCMH_sub1"/>
</dbReference>
<dbReference type="RefSeq" id="WP_149391147.1">
    <property type="nucleotide sequence ID" value="NZ_SMRS01000006.1"/>
</dbReference>
<dbReference type="InterPro" id="IPR012175">
    <property type="entry name" value="Xanth_DH_ssu_bac"/>
</dbReference>
<dbReference type="InterPro" id="IPR016169">
    <property type="entry name" value="FAD-bd_PCMH_sub2"/>
</dbReference>
<dbReference type="Pfam" id="PF00941">
    <property type="entry name" value="FAD_binding_5"/>
    <property type="match status" value="1"/>
</dbReference>
<dbReference type="GO" id="GO:0004854">
    <property type="term" value="F:xanthine dehydrogenase activity"/>
    <property type="evidence" value="ECO:0007669"/>
    <property type="project" value="UniProtKB-EC"/>
</dbReference>
<evidence type="ECO:0000256" key="4">
    <source>
        <dbReference type="ARBA" id="ARBA00023002"/>
    </source>
</evidence>
<dbReference type="GO" id="GO:0071949">
    <property type="term" value="F:FAD binding"/>
    <property type="evidence" value="ECO:0007669"/>
    <property type="project" value="InterPro"/>
</dbReference>
<dbReference type="OrthoDB" id="9775084at2"/>
<dbReference type="Pfam" id="PF03450">
    <property type="entry name" value="CO_deh_flav_C"/>
    <property type="match status" value="1"/>
</dbReference>
<dbReference type="PIRSF" id="PIRSF036557">
    <property type="entry name" value="XdhA_RC"/>
    <property type="match status" value="1"/>
</dbReference>
<name>A0A5A9W1Q0_9GAMM</name>
<dbReference type="InterPro" id="IPR005107">
    <property type="entry name" value="CO_DH_flav_C"/>
</dbReference>
<dbReference type="InterPro" id="IPR036010">
    <property type="entry name" value="2Fe-2S_ferredoxin-like_sf"/>
</dbReference>
<evidence type="ECO:0000259" key="6">
    <source>
        <dbReference type="PROSITE" id="PS51387"/>
    </source>
</evidence>
<dbReference type="EMBL" id="SMRS01000006">
    <property type="protein sequence ID" value="KAA0874414.1"/>
    <property type="molecule type" value="Genomic_DNA"/>
</dbReference>
<dbReference type="PROSITE" id="PS51387">
    <property type="entry name" value="FAD_PCMH"/>
    <property type="match status" value="1"/>
</dbReference>
<dbReference type="Gene3D" id="3.10.20.30">
    <property type="match status" value="1"/>
</dbReference>
<accession>A0A5A9W1Q0</accession>
<proteinExistence type="predicted"/>
<keyword evidence="3" id="KW-0274">FAD</keyword>
<reference evidence="7 8" key="1">
    <citation type="submission" date="2019-03" db="EMBL/GenBank/DDBJ databases">
        <title>Nitrincola sp. nov. isolated from an Indian soda lake.</title>
        <authorList>
            <person name="Joshi A."/>
            <person name="Thite S.V."/>
            <person name="Joseph N."/>
            <person name="Dhotre D."/>
            <person name="Moorthy M."/>
            <person name="Shouche Y.S."/>
        </authorList>
    </citation>
    <scope>NUCLEOTIDE SEQUENCE [LARGE SCALE GENOMIC DNA]</scope>
    <source>
        <strain evidence="7 8">MEB193</strain>
    </source>
</reference>
<dbReference type="InterPro" id="IPR036884">
    <property type="entry name" value="2Fe-2S-bd_dom_sf"/>
</dbReference>
<organism evidence="7 8">
    <name type="scientific">Nitrincola tapanii</name>
    <dbReference type="NCBI Taxonomy" id="1708751"/>
    <lineage>
        <taxon>Bacteria</taxon>
        <taxon>Pseudomonadati</taxon>
        <taxon>Pseudomonadota</taxon>
        <taxon>Gammaproteobacteria</taxon>
        <taxon>Oceanospirillales</taxon>
        <taxon>Oceanospirillaceae</taxon>
        <taxon>Nitrincola</taxon>
    </lineage>
</organism>
<keyword evidence="2" id="KW-0479">Metal-binding</keyword>
<dbReference type="InterPro" id="IPR016166">
    <property type="entry name" value="FAD-bd_PCMH"/>
</dbReference>
<feature type="domain" description="FAD-binding PCMH-type" evidence="6">
    <location>
        <begin position="191"/>
        <end position="363"/>
    </location>
</feature>
<dbReference type="InterPro" id="IPR001041">
    <property type="entry name" value="2Fe-2S_ferredoxin-type"/>
</dbReference>
<dbReference type="GO" id="GO:0005506">
    <property type="term" value="F:iron ion binding"/>
    <property type="evidence" value="ECO:0007669"/>
    <property type="project" value="InterPro"/>
</dbReference>
<dbReference type="GO" id="GO:0051537">
    <property type="term" value="F:2 iron, 2 sulfur cluster binding"/>
    <property type="evidence" value="ECO:0007669"/>
    <property type="project" value="InterPro"/>
</dbReference>
<dbReference type="Pfam" id="PF01799">
    <property type="entry name" value="Fer2_2"/>
    <property type="match status" value="1"/>
</dbReference>
<dbReference type="InterPro" id="IPR002346">
    <property type="entry name" value="Mopterin_DH_FAD-bd"/>
</dbReference>
<keyword evidence="5" id="KW-0408">Iron</keyword>
<evidence type="ECO:0000313" key="7">
    <source>
        <dbReference type="EMBL" id="KAA0874414.1"/>
    </source>
</evidence>
<keyword evidence="8" id="KW-1185">Reference proteome</keyword>